<reference evidence="1" key="2">
    <citation type="submission" date="2020-11" db="EMBL/GenBank/DDBJ databases">
        <authorList>
            <person name="McCartney M.A."/>
            <person name="Auch B."/>
            <person name="Kono T."/>
            <person name="Mallez S."/>
            <person name="Becker A."/>
            <person name="Gohl D.M."/>
            <person name="Silverstein K.A.T."/>
            <person name="Koren S."/>
            <person name="Bechman K.B."/>
            <person name="Herman A."/>
            <person name="Abrahante J.E."/>
            <person name="Garbe J."/>
        </authorList>
    </citation>
    <scope>NUCLEOTIDE SEQUENCE</scope>
    <source>
        <strain evidence="1">Duluth1</strain>
        <tissue evidence="1">Whole animal</tissue>
    </source>
</reference>
<organism evidence="1 2">
    <name type="scientific">Dreissena polymorpha</name>
    <name type="common">Zebra mussel</name>
    <name type="synonym">Mytilus polymorpha</name>
    <dbReference type="NCBI Taxonomy" id="45954"/>
    <lineage>
        <taxon>Eukaryota</taxon>
        <taxon>Metazoa</taxon>
        <taxon>Spiralia</taxon>
        <taxon>Lophotrochozoa</taxon>
        <taxon>Mollusca</taxon>
        <taxon>Bivalvia</taxon>
        <taxon>Autobranchia</taxon>
        <taxon>Heteroconchia</taxon>
        <taxon>Euheterodonta</taxon>
        <taxon>Imparidentia</taxon>
        <taxon>Neoheterodontei</taxon>
        <taxon>Myida</taxon>
        <taxon>Dreissenoidea</taxon>
        <taxon>Dreissenidae</taxon>
        <taxon>Dreissena</taxon>
    </lineage>
</organism>
<dbReference type="EMBL" id="JAIWYP010000008">
    <property type="protein sequence ID" value="KAH3779281.1"/>
    <property type="molecule type" value="Genomic_DNA"/>
</dbReference>
<comment type="caution">
    <text evidence="1">The sequence shown here is derived from an EMBL/GenBank/DDBJ whole genome shotgun (WGS) entry which is preliminary data.</text>
</comment>
<protein>
    <submittedName>
        <fullName evidence="1">Uncharacterized protein</fullName>
    </submittedName>
</protein>
<evidence type="ECO:0000313" key="1">
    <source>
        <dbReference type="EMBL" id="KAH3779281.1"/>
    </source>
</evidence>
<name>A0A9D4EGF7_DREPO</name>
<sequence length="72" mass="8421">MAWVTLDHLVSWLKAGVGDYSYRQLLMVSLFCTDHRCIRHQWEVDSWVGHQVGLELGQVHIECTYKKKCSLD</sequence>
<accession>A0A9D4EGF7</accession>
<reference evidence="1" key="1">
    <citation type="journal article" date="2019" name="bioRxiv">
        <title>The Genome of the Zebra Mussel, Dreissena polymorpha: A Resource for Invasive Species Research.</title>
        <authorList>
            <person name="McCartney M.A."/>
            <person name="Auch B."/>
            <person name="Kono T."/>
            <person name="Mallez S."/>
            <person name="Zhang Y."/>
            <person name="Obille A."/>
            <person name="Becker A."/>
            <person name="Abrahante J.E."/>
            <person name="Garbe J."/>
            <person name="Badalamenti J.P."/>
            <person name="Herman A."/>
            <person name="Mangelson H."/>
            <person name="Liachko I."/>
            <person name="Sullivan S."/>
            <person name="Sone E.D."/>
            <person name="Koren S."/>
            <person name="Silverstein K.A.T."/>
            <person name="Beckman K.B."/>
            <person name="Gohl D.M."/>
        </authorList>
    </citation>
    <scope>NUCLEOTIDE SEQUENCE</scope>
    <source>
        <strain evidence="1">Duluth1</strain>
        <tissue evidence="1">Whole animal</tissue>
    </source>
</reference>
<gene>
    <name evidence="1" type="ORF">DPMN_157082</name>
</gene>
<dbReference type="Proteomes" id="UP000828390">
    <property type="component" value="Unassembled WGS sequence"/>
</dbReference>
<keyword evidence="2" id="KW-1185">Reference proteome</keyword>
<proteinExistence type="predicted"/>
<dbReference type="AlphaFoldDB" id="A0A9D4EGF7"/>
<evidence type="ECO:0000313" key="2">
    <source>
        <dbReference type="Proteomes" id="UP000828390"/>
    </source>
</evidence>